<feature type="compositionally biased region" description="Polar residues" evidence="1">
    <location>
        <begin position="165"/>
        <end position="189"/>
    </location>
</feature>
<name>A0A0M8ZW42_9HYME</name>
<dbReference type="EMBL" id="KQ435844">
    <property type="protein sequence ID" value="KOX71246.1"/>
    <property type="molecule type" value="Genomic_DNA"/>
</dbReference>
<organism evidence="2 3">
    <name type="scientific">Melipona quadrifasciata</name>
    <dbReference type="NCBI Taxonomy" id="166423"/>
    <lineage>
        <taxon>Eukaryota</taxon>
        <taxon>Metazoa</taxon>
        <taxon>Ecdysozoa</taxon>
        <taxon>Arthropoda</taxon>
        <taxon>Hexapoda</taxon>
        <taxon>Insecta</taxon>
        <taxon>Pterygota</taxon>
        <taxon>Neoptera</taxon>
        <taxon>Endopterygota</taxon>
        <taxon>Hymenoptera</taxon>
        <taxon>Apocrita</taxon>
        <taxon>Aculeata</taxon>
        <taxon>Apoidea</taxon>
        <taxon>Anthophila</taxon>
        <taxon>Apidae</taxon>
        <taxon>Melipona</taxon>
    </lineage>
</organism>
<gene>
    <name evidence="2" type="ORF">WN51_03480</name>
</gene>
<feature type="region of interest" description="Disordered" evidence="1">
    <location>
        <begin position="132"/>
        <end position="189"/>
    </location>
</feature>
<accession>A0A0M8ZW42</accession>
<evidence type="ECO:0000313" key="2">
    <source>
        <dbReference type="EMBL" id="KOX71246.1"/>
    </source>
</evidence>
<reference evidence="2 3" key="1">
    <citation type="submission" date="2015-07" db="EMBL/GenBank/DDBJ databases">
        <title>The genome of Melipona quadrifasciata.</title>
        <authorList>
            <person name="Pan H."/>
            <person name="Kapheim K."/>
        </authorList>
    </citation>
    <scope>NUCLEOTIDE SEQUENCE [LARGE SCALE GENOMIC DNA]</scope>
    <source>
        <strain evidence="2">0111107301</strain>
        <tissue evidence="2">Whole body</tissue>
    </source>
</reference>
<protein>
    <submittedName>
        <fullName evidence="2">Uncharacterized protein</fullName>
    </submittedName>
</protein>
<dbReference type="Proteomes" id="UP000053105">
    <property type="component" value="Unassembled WGS sequence"/>
</dbReference>
<evidence type="ECO:0000256" key="1">
    <source>
        <dbReference type="SAM" id="MobiDB-lite"/>
    </source>
</evidence>
<dbReference type="AlphaFoldDB" id="A0A0M8ZW42"/>
<evidence type="ECO:0000313" key="3">
    <source>
        <dbReference type="Proteomes" id="UP000053105"/>
    </source>
</evidence>
<keyword evidence="3" id="KW-1185">Reference proteome</keyword>
<proteinExistence type="predicted"/>
<sequence length="189" mass="20983">MIVTFASAVTFDYYSAAWLMSVAGVAATVTAASEYYWPYQSHSDYTATRRFLANNVVVFLYKRRKDFGNIASHFTEEKNFDTLDSIYTSLTYKTPAAYRLIAGSTRTATERRTKNTNAMFAKQIHLRIDNEISIQPQRQGDLHGKHGGRGSSPEAKHSAIGKHSMNVSTYGAVSPQESEANDQQPGVAL</sequence>